<dbReference type="OrthoDB" id="3135357at2759"/>
<reference evidence="2" key="2">
    <citation type="submission" date="2015-01" db="EMBL/GenBank/DDBJ databases">
        <title>Evolutionary Origins and Diversification of the Mycorrhizal Mutualists.</title>
        <authorList>
            <consortium name="DOE Joint Genome Institute"/>
            <consortium name="Mycorrhizal Genomics Consortium"/>
            <person name="Kohler A."/>
            <person name="Kuo A."/>
            <person name="Nagy L.G."/>
            <person name="Floudas D."/>
            <person name="Copeland A."/>
            <person name="Barry K.W."/>
            <person name="Cichocki N."/>
            <person name="Veneault-Fourrey C."/>
            <person name="LaButti K."/>
            <person name="Lindquist E.A."/>
            <person name="Lipzen A."/>
            <person name="Lundell T."/>
            <person name="Morin E."/>
            <person name="Murat C."/>
            <person name="Riley R."/>
            <person name="Ohm R."/>
            <person name="Sun H."/>
            <person name="Tunlid A."/>
            <person name="Henrissat B."/>
            <person name="Grigoriev I.V."/>
            <person name="Hibbett D.S."/>
            <person name="Martin F."/>
        </authorList>
    </citation>
    <scope>NUCLEOTIDE SEQUENCE [LARGE SCALE GENOMIC DNA]</scope>
    <source>
        <strain evidence="2">MAFF 305830</strain>
    </source>
</reference>
<dbReference type="Proteomes" id="UP000054097">
    <property type="component" value="Unassembled WGS sequence"/>
</dbReference>
<proteinExistence type="predicted"/>
<accession>A0A0C2X1I6</accession>
<sequence length="80" mass="9618">SSLSVEVWQLILRHAIFIPDFLDPQSVEGDLQAPGFENDRQHRHNESLYWQSERIRNKLCLVCKSWNEYLSLFSHRFVRM</sequence>
<dbReference type="AlphaFoldDB" id="A0A0C2X1I6"/>
<evidence type="ECO:0000313" key="1">
    <source>
        <dbReference type="EMBL" id="KIM23372.1"/>
    </source>
</evidence>
<feature type="non-terminal residue" evidence="1">
    <location>
        <position position="1"/>
    </location>
</feature>
<keyword evidence="2" id="KW-1185">Reference proteome</keyword>
<dbReference type="EMBL" id="KN824338">
    <property type="protein sequence ID" value="KIM23372.1"/>
    <property type="molecule type" value="Genomic_DNA"/>
</dbReference>
<protein>
    <submittedName>
        <fullName evidence="1">Uncharacterized protein</fullName>
    </submittedName>
</protein>
<evidence type="ECO:0000313" key="2">
    <source>
        <dbReference type="Proteomes" id="UP000054097"/>
    </source>
</evidence>
<gene>
    <name evidence="1" type="ORF">M408DRAFT_44848</name>
</gene>
<name>A0A0C2X1I6_SERVB</name>
<reference evidence="1 2" key="1">
    <citation type="submission" date="2014-04" db="EMBL/GenBank/DDBJ databases">
        <authorList>
            <consortium name="DOE Joint Genome Institute"/>
            <person name="Kuo A."/>
            <person name="Zuccaro A."/>
            <person name="Kohler A."/>
            <person name="Nagy L.G."/>
            <person name="Floudas D."/>
            <person name="Copeland A."/>
            <person name="Barry K.W."/>
            <person name="Cichocki N."/>
            <person name="Veneault-Fourrey C."/>
            <person name="LaButti K."/>
            <person name="Lindquist E.A."/>
            <person name="Lipzen A."/>
            <person name="Lundell T."/>
            <person name="Morin E."/>
            <person name="Murat C."/>
            <person name="Sun H."/>
            <person name="Tunlid A."/>
            <person name="Henrissat B."/>
            <person name="Grigoriev I.V."/>
            <person name="Hibbett D.S."/>
            <person name="Martin F."/>
            <person name="Nordberg H.P."/>
            <person name="Cantor M.N."/>
            <person name="Hua S.X."/>
        </authorList>
    </citation>
    <scope>NUCLEOTIDE SEQUENCE [LARGE SCALE GENOMIC DNA]</scope>
    <source>
        <strain evidence="1 2">MAFF 305830</strain>
    </source>
</reference>
<feature type="non-terminal residue" evidence="1">
    <location>
        <position position="80"/>
    </location>
</feature>
<organism evidence="1 2">
    <name type="scientific">Serendipita vermifera MAFF 305830</name>
    <dbReference type="NCBI Taxonomy" id="933852"/>
    <lineage>
        <taxon>Eukaryota</taxon>
        <taxon>Fungi</taxon>
        <taxon>Dikarya</taxon>
        <taxon>Basidiomycota</taxon>
        <taxon>Agaricomycotina</taxon>
        <taxon>Agaricomycetes</taxon>
        <taxon>Sebacinales</taxon>
        <taxon>Serendipitaceae</taxon>
        <taxon>Serendipita</taxon>
    </lineage>
</organism>
<dbReference type="HOGENOM" id="CLU_179486_0_0_1"/>